<name>A0ABR4XVL2_9BACI</name>
<evidence type="ECO:0000313" key="2">
    <source>
        <dbReference type="Proteomes" id="UP000030487"/>
    </source>
</evidence>
<comment type="caution">
    <text evidence="1">The sequence shown here is derived from an EMBL/GenBank/DDBJ whole genome shotgun (WGS) entry which is preliminary data.</text>
</comment>
<protein>
    <submittedName>
        <fullName evidence="1">Uncharacterized protein</fullName>
    </submittedName>
</protein>
<dbReference type="Proteomes" id="UP000030487">
    <property type="component" value="Unassembled WGS sequence"/>
</dbReference>
<organism evidence="1 2">
    <name type="scientific">Lysinibacillus boronitolerans JCM 21713 = 10a = NBRC 103108</name>
    <dbReference type="NCBI Taxonomy" id="1294264"/>
    <lineage>
        <taxon>Bacteria</taxon>
        <taxon>Bacillati</taxon>
        <taxon>Bacillota</taxon>
        <taxon>Bacilli</taxon>
        <taxon>Bacillales</taxon>
        <taxon>Bacillaceae</taxon>
        <taxon>Lysinibacillus</taxon>
    </lineage>
</organism>
<reference evidence="1 2" key="1">
    <citation type="submission" date="2014-02" db="EMBL/GenBank/DDBJ databases">
        <title>Draft genome sequence of Lysinibacillus boronitolerans NBRC 103108.</title>
        <authorList>
            <person name="Zhang F."/>
            <person name="Wang G."/>
            <person name="Zhang L."/>
        </authorList>
    </citation>
    <scope>NUCLEOTIDE SEQUENCE [LARGE SCALE GENOMIC DNA]</scope>
    <source>
        <strain evidence="1 2">NBRC 103108</strain>
    </source>
</reference>
<accession>A0ABR4XVL2</accession>
<sequence>MISLPIAVGKNQKLLPLFSQIYVFLNKQERIPLDPTRQAVIGGEKPGGVLIGICPAGVDPKGVGPNGVVSKSL</sequence>
<keyword evidence="2" id="KW-1185">Reference proteome</keyword>
<evidence type="ECO:0000313" key="1">
    <source>
        <dbReference type="EMBL" id="KGR82422.1"/>
    </source>
</evidence>
<dbReference type="EMBL" id="JPVR01000079">
    <property type="protein sequence ID" value="KGR82422.1"/>
    <property type="molecule type" value="Genomic_DNA"/>
</dbReference>
<gene>
    <name evidence="1" type="ORF">CD31_18465</name>
</gene>
<proteinExistence type="predicted"/>